<protein>
    <submittedName>
        <fullName evidence="1">Uncharacterized protein</fullName>
    </submittedName>
</protein>
<dbReference type="AlphaFoldDB" id="A0A0F9EEQ7"/>
<reference evidence="1" key="1">
    <citation type="journal article" date="2015" name="Nature">
        <title>Complex archaea that bridge the gap between prokaryotes and eukaryotes.</title>
        <authorList>
            <person name="Spang A."/>
            <person name="Saw J.H."/>
            <person name="Jorgensen S.L."/>
            <person name="Zaremba-Niedzwiedzka K."/>
            <person name="Martijn J."/>
            <person name="Lind A.E."/>
            <person name="van Eijk R."/>
            <person name="Schleper C."/>
            <person name="Guy L."/>
            <person name="Ettema T.J."/>
        </authorList>
    </citation>
    <scope>NUCLEOTIDE SEQUENCE</scope>
</reference>
<evidence type="ECO:0000313" key="1">
    <source>
        <dbReference type="EMBL" id="KKL28326.1"/>
    </source>
</evidence>
<comment type="caution">
    <text evidence="1">The sequence shown here is derived from an EMBL/GenBank/DDBJ whole genome shotgun (WGS) entry which is preliminary data.</text>
</comment>
<dbReference type="EMBL" id="LAZR01035135">
    <property type="protein sequence ID" value="KKL28326.1"/>
    <property type="molecule type" value="Genomic_DNA"/>
</dbReference>
<sequence>MACENNECYRDSCDGCPYNDDVSVDYGSLDFAQSEAEIPVYHGNKRVA</sequence>
<organism evidence="1">
    <name type="scientific">marine sediment metagenome</name>
    <dbReference type="NCBI Taxonomy" id="412755"/>
    <lineage>
        <taxon>unclassified sequences</taxon>
        <taxon>metagenomes</taxon>
        <taxon>ecological metagenomes</taxon>
    </lineage>
</organism>
<accession>A0A0F9EEQ7</accession>
<proteinExistence type="predicted"/>
<gene>
    <name evidence="1" type="ORF">LCGC14_2376260</name>
</gene>
<name>A0A0F9EEQ7_9ZZZZ</name>